<sequence length="229" mass="24867">MRPPLFLVLVALIASGCAGARPDPRERNPIVFVHGWSASGSVWETMTQRFRDDGWPEAYLVAWSYDTNRSNVETAQALASVVDSVLAETGASRVDLVSHSMGALASRYYVGPLRGGPRVDAWVSLGGPSHGTITALTCRSPACREMRPGSDFLRALNEEDETPGTPRYATWRSPCDLVIIPQDSPSLEGAVNTATNCLLHLELPTNEVIYKQVRDWVAANEEGAAAANW</sequence>
<dbReference type="Pfam" id="PF01674">
    <property type="entry name" value="Lipase_2"/>
    <property type="match status" value="1"/>
</dbReference>
<evidence type="ECO:0008006" key="4">
    <source>
        <dbReference type="Google" id="ProtNLM"/>
    </source>
</evidence>
<dbReference type="GO" id="GO:0016042">
    <property type="term" value="P:lipid catabolic process"/>
    <property type="evidence" value="ECO:0007669"/>
    <property type="project" value="InterPro"/>
</dbReference>
<dbReference type="PANTHER" id="PTHR32015">
    <property type="entry name" value="FASTING INDUCED LIPASE"/>
    <property type="match status" value="1"/>
</dbReference>
<dbReference type="PROSITE" id="PS51257">
    <property type="entry name" value="PROKAR_LIPOPROTEIN"/>
    <property type="match status" value="1"/>
</dbReference>
<dbReference type="OrthoDB" id="252464at2"/>
<proteinExistence type="predicted"/>
<reference evidence="2 3" key="1">
    <citation type="submission" date="2016-11" db="EMBL/GenBank/DDBJ databases">
        <title>Study of marine rhodopsin-containing bacteria.</title>
        <authorList>
            <person name="Yoshizawa S."/>
            <person name="Kumagai Y."/>
            <person name="Kogure K."/>
        </authorList>
    </citation>
    <scope>NUCLEOTIDE SEQUENCE [LARGE SCALE GENOMIC DNA]</scope>
    <source>
        <strain evidence="2 3">SG-29</strain>
    </source>
</reference>
<dbReference type="SUPFAM" id="SSF53474">
    <property type="entry name" value="alpha/beta-Hydrolases"/>
    <property type="match status" value="1"/>
</dbReference>
<organism evidence="2 3">
    <name type="scientific">Rubricoccus marinus</name>
    <dbReference type="NCBI Taxonomy" id="716817"/>
    <lineage>
        <taxon>Bacteria</taxon>
        <taxon>Pseudomonadati</taxon>
        <taxon>Rhodothermota</taxon>
        <taxon>Rhodothermia</taxon>
        <taxon>Rhodothermales</taxon>
        <taxon>Rubricoccaceae</taxon>
        <taxon>Rubricoccus</taxon>
    </lineage>
</organism>
<dbReference type="Gene3D" id="3.40.50.1820">
    <property type="entry name" value="alpha/beta hydrolase"/>
    <property type="match status" value="1"/>
</dbReference>
<dbReference type="Proteomes" id="UP000216446">
    <property type="component" value="Unassembled WGS sequence"/>
</dbReference>
<dbReference type="InterPro" id="IPR029058">
    <property type="entry name" value="AB_hydrolase_fold"/>
</dbReference>
<dbReference type="InterPro" id="IPR002918">
    <property type="entry name" value="Lipase_EstA/Esterase_EstB"/>
</dbReference>
<gene>
    <name evidence="2" type="ORF">BSZ36_08655</name>
</gene>
<feature type="chain" id="PRO_5013034332" description="Lipase" evidence="1">
    <location>
        <begin position="21"/>
        <end position="229"/>
    </location>
</feature>
<dbReference type="EMBL" id="MQWB01000001">
    <property type="protein sequence ID" value="OZC04664.1"/>
    <property type="molecule type" value="Genomic_DNA"/>
</dbReference>
<dbReference type="AlphaFoldDB" id="A0A259U4A9"/>
<keyword evidence="3" id="KW-1185">Reference proteome</keyword>
<dbReference type="GO" id="GO:0016298">
    <property type="term" value="F:lipase activity"/>
    <property type="evidence" value="ECO:0007669"/>
    <property type="project" value="TreeGrafter"/>
</dbReference>
<dbReference type="InParanoid" id="A0A259U4A9"/>
<name>A0A259U4A9_9BACT</name>
<evidence type="ECO:0000256" key="1">
    <source>
        <dbReference type="SAM" id="SignalP"/>
    </source>
</evidence>
<protein>
    <recommendedName>
        <fullName evidence="4">Lipase</fullName>
    </recommendedName>
</protein>
<evidence type="ECO:0000313" key="2">
    <source>
        <dbReference type="EMBL" id="OZC04664.1"/>
    </source>
</evidence>
<comment type="caution">
    <text evidence="2">The sequence shown here is derived from an EMBL/GenBank/DDBJ whole genome shotgun (WGS) entry which is preliminary data.</text>
</comment>
<dbReference type="RefSeq" id="WP_094551253.1">
    <property type="nucleotide sequence ID" value="NZ_MQWB01000001.1"/>
</dbReference>
<feature type="signal peptide" evidence="1">
    <location>
        <begin position="1"/>
        <end position="20"/>
    </location>
</feature>
<accession>A0A259U4A9</accession>
<dbReference type="PANTHER" id="PTHR32015:SF1">
    <property type="entry name" value="LIPASE"/>
    <property type="match status" value="1"/>
</dbReference>
<keyword evidence="1" id="KW-0732">Signal</keyword>
<evidence type="ECO:0000313" key="3">
    <source>
        <dbReference type="Proteomes" id="UP000216446"/>
    </source>
</evidence>